<evidence type="ECO:0000313" key="2">
    <source>
        <dbReference type="EMBL" id="MCP2265243.1"/>
    </source>
</evidence>
<dbReference type="InterPro" id="IPR029058">
    <property type="entry name" value="AB_hydrolase_fold"/>
</dbReference>
<sequence>MERRLWARRAVCPSMTTLTADAFTTSADGTRIAYDLTGPVPGLAPAVVVVDGVLAHRLAVTRAVAAELDRRVTTLRYDRRGRGASGDTPPYSVDREVDDIAALLEVTGPAALVGISTGVFLALRAAADLGAAVTAVLCYEPTYDVASGEPPVDPRMIAGVEACLEAGDPGSAVEVFLDVMGMPCGLVPRMRASPSWADLEAIAPTIAYDGRVLAGVALGHRALMCRWEQITQSVLVVDGTASAAAVTAAADSLAAALPEALRVTLPGHGTDVPPAALAEAVTGLLRRAGVP</sequence>
<dbReference type="Proteomes" id="UP001139493">
    <property type="component" value="Unassembled WGS sequence"/>
</dbReference>
<accession>A0A9X2G481</accession>
<reference evidence="2" key="1">
    <citation type="submission" date="2022-06" db="EMBL/GenBank/DDBJ databases">
        <title>Genomic Encyclopedia of Archaeal and Bacterial Type Strains, Phase II (KMG-II): from individual species to whole genera.</title>
        <authorList>
            <person name="Goeker M."/>
        </authorList>
    </citation>
    <scope>NUCLEOTIDE SEQUENCE</scope>
    <source>
        <strain evidence="2">DSM 26652</strain>
    </source>
</reference>
<dbReference type="AlphaFoldDB" id="A0A9X2G481"/>
<evidence type="ECO:0000313" key="3">
    <source>
        <dbReference type="Proteomes" id="UP001139493"/>
    </source>
</evidence>
<keyword evidence="3" id="KW-1185">Reference proteome</keyword>
<dbReference type="Gene3D" id="3.40.50.1820">
    <property type="entry name" value="alpha/beta hydrolase"/>
    <property type="match status" value="1"/>
</dbReference>
<proteinExistence type="predicted"/>
<organism evidence="2 3">
    <name type="scientific">Promicromonospora thailandica</name>
    <dbReference type="NCBI Taxonomy" id="765201"/>
    <lineage>
        <taxon>Bacteria</taxon>
        <taxon>Bacillati</taxon>
        <taxon>Actinomycetota</taxon>
        <taxon>Actinomycetes</taxon>
        <taxon>Micrococcales</taxon>
        <taxon>Promicromonosporaceae</taxon>
        <taxon>Promicromonospora</taxon>
    </lineage>
</organism>
<dbReference type="InterPro" id="IPR000073">
    <property type="entry name" value="AB_hydrolase_1"/>
</dbReference>
<comment type="caution">
    <text evidence="2">The sequence shown here is derived from an EMBL/GenBank/DDBJ whole genome shotgun (WGS) entry which is preliminary data.</text>
</comment>
<dbReference type="SUPFAM" id="SSF53474">
    <property type="entry name" value="alpha/beta-Hydrolases"/>
    <property type="match status" value="1"/>
</dbReference>
<feature type="domain" description="AB hydrolase-1" evidence="1">
    <location>
        <begin position="63"/>
        <end position="269"/>
    </location>
</feature>
<name>A0A9X2G481_9MICO</name>
<dbReference type="EMBL" id="JAMTCS010000007">
    <property type="protein sequence ID" value="MCP2265243.1"/>
    <property type="molecule type" value="Genomic_DNA"/>
</dbReference>
<dbReference type="GO" id="GO:0003824">
    <property type="term" value="F:catalytic activity"/>
    <property type="evidence" value="ECO:0007669"/>
    <property type="project" value="UniProtKB-ARBA"/>
</dbReference>
<evidence type="ECO:0000259" key="1">
    <source>
        <dbReference type="Pfam" id="PF12697"/>
    </source>
</evidence>
<protein>
    <submittedName>
        <fullName evidence="2">Pimeloyl-ACP methyl ester carboxylesterase</fullName>
    </submittedName>
</protein>
<gene>
    <name evidence="2" type="ORF">APR03_002591</name>
</gene>
<dbReference type="Pfam" id="PF12697">
    <property type="entry name" value="Abhydrolase_6"/>
    <property type="match status" value="1"/>
</dbReference>
<dbReference type="RefSeq" id="WP_275977480.1">
    <property type="nucleotide sequence ID" value="NZ_JAMTCS010000007.1"/>
</dbReference>